<dbReference type="AlphaFoldDB" id="A0A655Z2E1"/>
<proteinExistence type="predicted"/>
<accession>A0A655Z2E1</accession>
<sequence>MRIAHTHRATKQGVFTDTQNVGFFALFGAKWDLVRLKLRHTHVHGDQIFLFHIEYHFAFLGTDMDGVLVG</sequence>
<dbReference type="Proteomes" id="UP000046067">
    <property type="component" value="Unassembled WGS sequence"/>
</dbReference>
<gene>
    <name evidence="1" type="ORF">ERS013201_02908</name>
</gene>
<organism evidence="1 2">
    <name type="scientific">Vibrio cholerae</name>
    <dbReference type="NCBI Taxonomy" id="666"/>
    <lineage>
        <taxon>Bacteria</taxon>
        <taxon>Pseudomonadati</taxon>
        <taxon>Pseudomonadota</taxon>
        <taxon>Gammaproteobacteria</taxon>
        <taxon>Vibrionales</taxon>
        <taxon>Vibrionaceae</taxon>
        <taxon>Vibrio</taxon>
    </lineage>
</organism>
<dbReference type="EMBL" id="CWQJ01000021">
    <property type="protein sequence ID" value="CSC55295.1"/>
    <property type="molecule type" value="Genomic_DNA"/>
</dbReference>
<protein>
    <submittedName>
        <fullName evidence="1">Uncharacterized protein</fullName>
    </submittedName>
</protein>
<reference evidence="1 2" key="1">
    <citation type="submission" date="2015-07" db="EMBL/GenBank/DDBJ databases">
        <authorList>
            <consortium name="Pathogen Informatics"/>
        </authorList>
    </citation>
    <scope>NUCLEOTIDE SEQUENCE [LARGE SCALE GENOMIC DNA]</scope>
    <source>
        <strain evidence="1 2">A325</strain>
    </source>
</reference>
<name>A0A655Z2E1_VIBCL</name>
<evidence type="ECO:0000313" key="2">
    <source>
        <dbReference type="Proteomes" id="UP000046067"/>
    </source>
</evidence>
<evidence type="ECO:0000313" key="1">
    <source>
        <dbReference type="EMBL" id="CSC55295.1"/>
    </source>
</evidence>